<protein>
    <submittedName>
        <fullName evidence="2">Uncharacterized protein</fullName>
    </submittedName>
</protein>
<dbReference type="Proteomes" id="UP000036987">
    <property type="component" value="Unassembled WGS sequence"/>
</dbReference>
<accession>A0A0K9PIR7</accession>
<evidence type="ECO:0000313" key="2">
    <source>
        <dbReference type="EMBL" id="KMZ68864.1"/>
    </source>
</evidence>
<sequence>MQSLHPLPRVVLHLWLLIVVAVPLLLLQKAVVTSPIGGEFLTECLMKSLESKGIVVC</sequence>
<dbReference type="AlphaFoldDB" id="A0A0K9PIR7"/>
<name>A0A0K9PIR7_ZOSMR</name>
<keyword evidence="1" id="KW-0812">Transmembrane</keyword>
<evidence type="ECO:0000313" key="3">
    <source>
        <dbReference type="Proteomes" id="UP000036987"/>
    </source>
</evidence>
<reference evidence="3" key="1">
    <citation type="journal article" date="2016" name="Nature">
        <title>The genome of the seagrass Zostera marina reveals angiosperm adaptation to the sea.</title>
        <authorList>
            <person name="Olsen J.L."/>
            <person name="Rouze P."/>
            <person name="Verhelst B."/>
            <person name="Lin Y.-C."/>
            <person name="Bayer T."/>
            <person name="Collen J."/>
            <person name="Dattolo E."/>
            <person name="De Paoli E."/>
            <person name="Dittami S."/>
            <person name="Maumus F."/>
            <person name="Michel G."/>
            <person name="Kersting A."/>
            <person name="Lauritano C."/>
            <person name="Lohaus R."/>
            <person name="Toepel M."/>
            <person name="Tonon T."/>
            <person name="Vanneste K."/>
            <person name="Amirebrahimi M."/>
            <person name="Brakel J."/>
            <person name="Bostroem C."/>
            <person name="Chovatia M."/>
            <person name="Grimwood J."/>
            <person name="Jenkins J.W."/>
            <person name="Jueterbock A."/>
            <person name="Mraz A."/>
            <person name="Stam W.T."/>
            <person name="Tice H."/>
            <person name="Bornberg-Bauer E."/>
            <person name="Green P.J."/>
            <person name="Pearson G.A."/>
            <person name="Procaccini G."/>
            <person name="Duarte C.M."/>
            <person name="Schmutz J."/>
            <person name="Reusch T.B.H."/>
            <person name="Van de Peer Y."/>
        </authorList>
    </citation>
    <scope>NUCLEOTIDE SEQUENCE [LARGE SCALE GENOMIC DNA]</scope>
    <source>
        <strain evidence="3">cv. Finnish</strain>
    </source>
</reference>
<dbReference type="OrthoDB" id="5132116at2759"/>
<comment type="caution">
    <text evidence="2">The sequence shown here is derived from an EMBL/GenBank/DDBJ whole genome shotgun (WGS) entry which is preliminary data.</text>
</comment>
<dbReference type="STRING" id="29655.A0A0K9PIR7"/>
<keyword evidence="1" id="KW-0472">Membrane</keyword>
<dbReference type="EMBL" id="LFYR01000810">
    <property type="protein sequence ID" value="KMZ68864.1"/>
    <property type="molecule type" value="Genomic_DNA"/>
</dbReference>
<feature type="transmembrane region" description="Helical" evidence="1">
    <location>
        <begin position="6"/>
        <end position="27"/>
    </location>
</feature>
<keyword evidence="3" id="KW-1185">Reference proteome</keyword>
<proteinExistence type="predicted"/>
<gene>
    <name evidence="2" type="ORF">ZOSMA_229G00090</name>
</gene>
<evidence type="ECO:0000256" key="1">
    <source>
        <dbReference type="SAM" id="Phobius"/>
    </source>
</evidence>
<keyword evidence="1" id="KW-1133">Transmembrane helix</keyword>
<organism evidence="2 3">
    <name type="scientific">Zostera marina</name>
    <name type="common">Eelgrass</name>
    <dbReference type="NCBI Taxonomy" id="29655"/>
    <lineage>
        <taxon>Eukaryota</taxon>
        <taxon>Viridiplantae</taxon>
        <taxon>Streptophyta</taxon>
        <taxon>Embryophyta</taxon>
        <taxon>Tracheophyta</taxon>
        <taxon>Spermatophyta</taxon>
        <taxon>Magnoliopsida</taxon>
        <taxon>Liliopsida</taxon>
        <taxon>Zosteraceae</taxon>
        <taxon>Zostera</taxon>
    </lineage>
</organism>